<evidence type="ECO:0000313" key="11">
    <source>
        <dbReference type="EMBL" id="MDQ0326236.1"/>
    </source>
</evidence>
<comment type="cofactor">
    <cofactor evidence="2 9">
        <name>NAD(+)</name>
        <dbReference type="ChEBI" id="CHEBI:57540"/>
    </cofactor>
</comment>
<evidence type="ECO:0000256" key="1">
    <source>
        <dbReference type="ARBA" id="ARBA00000083"/>
    </source>
</evidence>
<dbReference type="Gene3D" id="3.40.50.720">
    <property type="entry name" value="NAD(P)-binding Rossmann-like Domain"/>
    <property type="match status" value="1"/>
</dbReference>
<dbReference type="EMBL" id="JAUSUK010000002">
    <property type="protein sequence ID" value="MDQ0326236.1"/>
    <property type="molecule type" value="Genomic_DNA"/>
</dbReference>
<dbReference type="PANTHER" id="PTHR43725:SF47">
    <property type="entry name" value="UDP-GLUCOSE 4-EPIMERASE"/>
    <property type="match status" value="1"/>
</dbReference>
<comment type="caution">
    <text evidence="11">The sequence shown here is derived from an EMBL/GenBank/DDBJ whole genome shotgun (WGS) entry which is preliminary data.</text>
</comment>
<comment type="similarity">
    <text evidence="4 9">Belongs to the NAD(P)-dependent epimerase/dehydratase family.</text>
</comment>
<dbReference type="SUPFAM" id="SSF51735">
    <property type="entry name" value="NAD(P)-binding Rossmann-fold domains"/>
    <property type="match status" value="1"/>
</dbReference>
<organism evidence="11 12">
    <name type="scientific">Rhodopseudomonas julia</name>
    <dbReference type="NCBI Taxonomy" id="200617"/>
    <lineage>
        <taxon>Bacteria</taxon>
        <taxon>Pseudomonadati</taxon>
        <taxon>Pseudomonadota</taxon>
        <taxon>Alphaproteobacteria</taxon>
        <taxon>Hyphomicrobiales</taxon>
        <taxon>Nitrobacteraceae</taxon>
        <taxon>Rhodopseudomonas</taxon>
    </lineage>
</organism>
<sequence length="345" mass="37632">MQATVLVAGGNGYIGSHVVVELTRAGYRPVIVDNLTNSHPEAARRVGQIAGTEIPLLVGDIRDTSFLDRVFCENKIDVVIHLAGLKAVGESVEKPLAYYDVNVGGAVSLFEAMARHAATRLVFSSSATVYGDPQTVPIDESFPVGGVTNPYGRTKMMIEEIITDTVAADRAWQAISLRYFNPVGAHESALIGEDPMGIPNNLFPYIAQVAVGRREHLRVFGGDYPTHDGTGVRDYIHVVDLARAHVKATEALLADSIAAGTHQPINLGTGRGYSVLDTVKAWRRATNRPIPYEIVERRPGDIATCYADPKLAAELLGWQADLDLDAMCRDHWRWQSQNPNGYTEE</sequence>
<feature type="domain" description="NAD(P)-binding" evidence="10">
    <location>
        <begin position="6"/>
        <end position="330"/>
    </location>
</feature>
<evidence type="ECO:0000256" key="7">
    <source>
        <dbReference type="ARBA" id="ARBA00023027"/>
    </source>
</evidence>
<dbReference type="Pfam" id="PF16363">
    <property type="entry name" value="GDP_Man_Dehyd"/>
    <property type="match status" value="1"/>
</dbReference>
<comment type="catalytic activity">
    <reaction evidence="1 9">
        <text>UDP-alpha-D-glucose = UDP-alpha-D-galactose</text>
        <dbReference type="Rhea" id="RHEA:22168"/>
        <dbReference type="ChEBI" id="CHEBI:58885"/>
        <dbReference type="ChEBI" id="CHEBI:66914"/>
        <dbReference type="EC" id="5.1.3.2"/>
    </reaction>
</comment>
<dbReference type="CDD" id="cd05247">
    <property type="entry name" value="UDP_G4E_1_SDR_e"/>
    <property type="match status" value="1"/>
</dbReference>
<evidence type="ECO:0000256" key="8">
    <source>
        <dbReference type="ARBA" id="ARBA00023235"/>
    </source>
</evidence>
<dbReference type="InterPro" id="IPR036291">
    <property type="entry name" value="NAD(P)-bd_dom_sf"/>
</dbReference>
<evidence type="ECO:0000256" key="6">
    <source>
        <dbReference type="ARBA" id="ARBA00018569"/>
    </source>
</evidence>
<evidence type="ECO:0000256" key="9">
    <source>
        <dbReference type="RuleBase" id="RU366046"/>
    </source>
</evidence>
<evidence type="ECO:0000313" key="12">
    <source>
        <dbReference type="Proteomes" id="UP001230253"/>
    </source>
</evidence>
<name>A0ABU0C6U8_9BRAD</name>
<keyword evidence="8 9" id="KW-0413">Isomerase</keyword>
<proteinExistence type="inferred from homology"/>
<dbReference type="InterPro" id="IPR016040">
    <property type="entry name" value="NAD(P)-bd_dom"/>
</dbReference>
<comment type="subunit">
    <text evidence="9">Homodimer.</text>
</comment>
<keyword evidence="7 9" id="KW-0520">NAD</keyword>
<accession>A0ABU0C6U8</accession>
<evidence type="ECO:0000256" key="2">
    <source>
        <dbReference type="ARBA" id="ARBA00001911"/>
    </source>
</evidence>
<dbReference type="EC" id="5.1.3.2" evidence="5 9"/>
<evidence type="ECO:0000256" key="3">
    <source>
        <dbReference type="ARBA" id="ARBA00004947"/>
    </source>
</evidence>
<gene>
    <name evidence="11" type="ORF">J2R99_002105</name>
</gene>
<evidence type="ECO:0000256" key="4">
    <source>
        <dbReference type="ARBA" id="ARBA00007637"/>
    </source>
</evidence>
<dbReference type="NCBIfam" id="NF007956">
    <property type="entry name" value="PRK10675.1"/>
    <property type="match status" value="1"/>
</dbReference>
<evidence type="ECO:0000259" key="10">
    <source>
        <dbReference type="Pfam" id="PF16363"/>
    </source>
</evidence>
<dbReference type="PANTHER" id="PTHR43725">
    <property type="entry name" value="UDP-GLUCOSE 4-EPIMERASE"/>
    <property type="match status" value="1"/>
</dbReference>
<dbReference type="Gene3D" id="3.90.25.10">
    <property type="entry name" value="UDP-galactose 4-epimerase, domain 1"/>
    <property type="match status" value="1"/>
</dbReference>
<reference evidence="11 12" key="1">
    <citation type="submission" date="2023-07" db="EMBL/GenBank/DDBJ databases">
        <title>Genomic Encyclopedia of Type Strains, Phase IV (KMG-IV): sequencing the most valuable type-strain genomes for metagenomic binning, comparative biology and taxonomic classification.</title>
        <authorList>
            <person name="Goeker M."/>
        </authorList>
    </citation>
    <scope>NUCLEOTIDE SEQUENCE [LARGE SCALE GENOMIC DNA]</scope>
    <source>
        <strain evidence="11 12">DSM 11549</strain>
    </source>
</reference>
<keyword evidence="9" id="KW-0119">Carbohydrate metabolism</keyword>
<dbReference type="NCBIfam" id="TIGR01179">
    <property type="entry name" value="galE"/>
    <property type="match status" value="1"/>
</dbReference>
<evidence type="ECO:0000256" key="5">
    <source>
        <dbReference type="ARBA" id="ARBA00013189"/>
    </source>
</evidence>
<comment type="pathway">
    <text evidence="3 9">Carbohydrate metabolism; galactose metabolism.</text>
</comment>
<dbReference type="Proteomes" id="UP001230253">
    <property type="component" value="Unassembled WGS sequence"/>
</dbReference>
<protein>
    <recommendedName>
        <fullName evidence="6 9">UDP-glucose 4-epimerase</fullName>
        <ecNumber evidence="5 9">5.1.3.2</ecNumber>
    </recommendedName>
</protein>
<dbReference type="InterPro" id="IPR005886">
    <property type="entry name" value="UDP_G4E"/>
</dbReference>
<dbReference type="GO" id="GO:0003978">
    <property type="term" value="F:UDP-glucose 4-epimerase activity"/>
    <property type="evidence" value="ECO:0007669"/>
    <property type="project" value="UniProtKB-EC"/>
</dbReference>
<dbReference type="RefSeq" id="WP_307154436.1">
    <property type="nucleotide sequence ID" value="NZ_JAUSUK010000002.1"/>
</dbReference>
<keyword evidence="12" id="KW-1185">Reference proteome</keyword>